<evidence type="ECO:0000313" key="3">
    <source>
        <dbReference type="Proteomes" id="UP000216885"/>
    </source>
</evidence>
<keyword evidence="1" id="KW-0472">Membrane</keyword>
<name>A0A261UU60_9BORD</name>
<protein>
    <recommendedName>
        <fullName evidence="4">YggT family protein</fullName>
    </recommendedName>
</protein>
<dbReference type="RefSeq" id="WP_094837228.1">
    <property type="nucleotide sequence ID" value="NZ_NEVQ01000003.1"/>
</dbReference>
<organism evidence="2 3">
    <name type="scientific">Bordetella genomosp. 4</name>
    <dbReference type="NCBI Taxonomy" id="463044"/>
    <lineage>
        <taxon>Bacteria</taxon>
        <taxon>Pseudomonadati</taxon>
        <taxon>Pseudomonadota</taxon>
        <taxon>Betaproteobacteria</taxon>
        <taxon>Burkholderiales</taxon>
        <taxon>Alcaligenaceae</taxon>
        <taxon>Bordetella</taxon>
    </lineage>
</organism>
<comment type="caution">
    <text evidence="2">The sequence shown here is derived from an EMBL/GenBank/DDBJ whole genome shotgun (WGS) entry which is preliminary data.</text>
</comment>
<evidence type="ECO:0008006" key="4">
    <source>
        <dbReference type="Google" id="ProtNLM"/>
    </source>
</evidence>
<reference evidence="2 3" key="1">
    <citation type="submission" date="2017-05" db="EMBL/GenBank/DDBJ databases">
        <title>Complete and WGS of Bordetella genogroups.</title>
        <authorList>
            <person name="Spilker T."/>
            <person name="LiPuma J."/>
        </authorList>
    </citation>
    <scope>NUCLEOTIDE SEQUENCE [LARGE SCALE GENOMIC DNA]</scope>
    <source>
        <strain evidence="2 3">AU9919</strain>
    </source>
</reference>
<feature type="transmembrane region" description="Helical" evidence="1">
    <location>
        <begin position="159"/>
        <end position="182"/>
    </location>
</feature>
<proteinExistence type="predicted"/>
<feature type="transmembrane region" description="Helical" evidence="1">
    <location>
        <begin position="65"/>
        <end position="85"/>
    </location>
</feature>
<dbReference type="Pfam" id="PF02325">
    <property type="entry name" value="CCB3_YggT"/>
    <property type="match status" value="2"/>
</dbReference>
<evidence type="ECO:0000313" key="2">
    <source>
        <dbReference type="EMBL" id="OZI64800.1"/>
    </source>
</evidence>
<dbReference type="InterPro" id="IPR003425">
    <property type="entry name" value="CCB3/YggT"/>
</dbReference>
<evidence type="ECO:0000256" key="1">
    <source>
        <dbReference type="SAM" id="Phobius"/>
    </source>
</evidence>
<keyword evidence="1" id="KW-1133">Transmembrane helix</keyword>
<dbReference type="EMBL" id="NEVQ01000003">
    <property type="protein sequence ID" value="OZI64800.1"/>
    <property type="molecule type" value="Genomic_DNA"/>
</dbReference>
<accession>A0A261UU60</accession>
<gene>
    <name evidence="2" type="ORF">CAL20_03915</name>
</gene>
<keyword evidence="1" id="KW-0812">Transmembrane</keyword>
<dbReference type="AlphaFoldDB" id="A0A261UU60"/>
<keyword evidence="3" id="KW-1185">Reference proteome</keyword>
<dbReference type="GO" id="GO:0016020">
    <property type="term" value="C:membrane"/>
    <property type="evidence" value="ECO:0007669"/>
    <property type="project" value="InterPro"/>
</dbReference>
<sequence>MLGDTLRFLLEITFMLFGAALIGRAWIHAVRLHPFNPLSRAVYQVTNWLVLPIRKLVPAGNTLDWSSLVAAWLTALLYLILMWLIAAHTLIPAALWPAALGASILLVAKWTLNVIVWLTFLQAVLSWVHPLSPLMPLLQTLTAPMLEPIRRILPGRTSIDFSPLVLFILAQIVLMMLSRLTFSLIGV</sequence>
<dbReference type="Proteomes" id="UP000216885">
    <property type="component" value="Unassembled WGS sequence"/>
</dbReference>
<feature type="transmembrane region" description="Helical" evidence="1">
    <location>
        <begin position="7"/>
        <end position="27"/>
    </location>
</feature>